<dbReference type="Gene3D" id="3.20.20.80">
    <property type="entry name" value="Glycosidases"/>
    <property type="match status" value="1"/>
</dbReference>
<feature type="domain" description="Beta-galactosidase 1-like first all-beta" evidence="11">
    <location>
        <begin position="411"/>
        <end position="517"/>
    </location>
</feature>
<evidence type="ECO:0000259" key="12">
    <source>
        <dbReference type="Pfam" id="PF21467"/>
    </source>
</evidence>
<feature type="active site" description="Nucleophile" evidence="6">
    <location>
        <position position="271"/>
    </location>
</feature>
<evidence type="ECO:0000313" key="14">
    <source>
        <dbReference type="Proteomes" id="UP000594454"/>
    </source>
</evidence>
<keyword evidence="5 7" id="KW-0326">Glycosidase</keyword>
<keyword evidence="2 9" id="KW-0732">Signal</keyword>
<keyword evidence="4" id="KW-0325">Glycoprotein</keyword>
<dbReference type="Gene3D" id="2.60.120.260">
    <property type="entry name" value="Galactose-binding domain-like"/>
    <property type="match status" value="2"/>
</dbReference>
<dbReference type="InterPro" id="IPR048913">
    <property type="entry name" value="BetaGal_gal-bd"/>
</dbReference>
<dbReference type="SUPFAM" id="SSF49785">
    <property type="entry name" value="Galactose-binding domain-like"/>
    <property type="match status" value="1"/>
</dbReference>
<dbReference type="Pfam" id="PF21467">
    <property type="entry name" value="BetaGal_gal-bd"/>
    <property type="match status" value="1"/>
</dbReference>
<dbReference type="InterPro" id="IPR001944">
    <property type="entry name" value="Glycoside_Hdrlase_35"/>
</dbReference>
<accession>A0A7R8YTT7</accession>
<feature type="domain" description="Glycoside hydrolase 35 catalytic" evidence="10">
    <location>
        <begin position="43"/>
        <end position="362"/>
    </location>
</feature>
<feature type="domain" description="Beta-galactosidase galactose-binding" evidence="12">
    <location>
        <begin position="556"/>
        <end position="618"/>
    </location>
</feature>
<dbReference type="EC" id="3.2.1.23" evidence="7"/>
<evidence type="ECO:0000256" key="8">
    <source>
        <dbReference type="RuleBase" id="RU003679"/>
    </source>
</evidence>
<dbReference type="OrthoDB" id="1657402at2759"/>
<dbReference type="FunFam" id="3.20.20.80:FF:000017">
    <property type="entry name" value="Beta-galactosidase"/>
    <property type="match status" value="1"/>
</dbReference>
<evidence type="ECO:0000259" key="10">
    <source>
        <dbReference type="Pfam" id="PF01301"/>
    </source>
</evidence>
<dbReference type="EMBL" id="LR899011">
    <property type="protein sequence ID" value="CAD7083986.1"/>
    <property type="molecule type" value="Genomic_DNA"/>
</dbReference>
<organism evidence="13 14">
    <name type="scientific">Hermetia illucens</name>
    <name type="common">Black soldier fly</name>
    <dbReference type="NCBI Taxonomy" id="343691"/>
    <lineage>
        <taxon>Eukaryota</taxon>
        <taxon>Metazoa</taxon>
        <taxon>Ecdysozoa</taxon>
        <taxon>Arthropoda</taxon>
        <taxon>Hexapoda</taxon>
        <taxon>Insecta</taxon>
        <taxon>Pterygota</taxon>
        <taxon>Neoptera</taxon>
        <taxon>Endopterygota</taxon>
        <taxon>Diptera</taxon>
        <taxon>Brachycera</taxon>
        <taxon>Stratiomyomorpha</taxon>
        <taxon>Stratiomyidae</taxon>
        <taxon>Hermetiinae</taxon>
        <taxon>Hermetia</taxon>
    </lineage>
</organism>
<dbReference type="SUPFAM" id="SSF51445">
    <property type="entry name" value="(Trans)glycosidases"/>
    <property type="match status" value="1"/>
</dbReference>
<evidence type="ECO:0000313" key="13">
    <source>
        <dbReference type="EMBL" id="CAD7083986.1"/>
    </source>
</evidence>
<evidence type="ECO:0000256" key="7">
    <source>
        <dbReference type="RuleBase" id="RU000675"/>
    </source>
</evidence>
<dbReference type="PRINTS" id="PR00742">
    <property type="entry name" value="GLHYDRLASE35"/>
</dbReference>
<keyword evidence="14" id="KW-1185">Reference proteome</keyword>
<evidence type="ECO:0000256" key="6">
    <source>
        <dbReference type="PIRSR" id="PIRSR006336-1"/>
    </source>
</evidence>
<dbReference type="PANTHER" id="PTHR23421">
    <property type="entry name" value="BETA-GALACTOSIDASE RELATED"/>
    <property type="match status" value="1"/>
</dbReference>
<dbReference type="Pfam" id="PF01301">
    <property type="entry name" value="Glyco_hydro_35"/>
    <property type="match status" value="1"/>
</dbReference>
<evidence type="ECO:0000256" key="4">
    <source>
        <dbReference type="ARBA" id="ARBA00023180"/>
    </source>
</evidence>
<dbReference type="GO" id="GO:0005975">
    <property type="term" value="P:carbohydrate metabolic process"/>
    <property type="evidence" value="ECO:0007669"/>
    <property type="project" value="InterPro"/>
</dbReference>
<feature type="signal peptide" evidence="9">
    <location>
        <begin position="1"/>
        <end position="25"/>
    </location>
</feature>
<dbReference type="Pfam" id="PF21317">
    <property type="entry name" value="BetaGal_ABD_1"/>
    <property type="match status" value="1"/>
</dbReference>
<dbReference type="PIRSF" id="PIRSF006336">
    <property type="entry name" value="B-gal"/>
    <property type="match status" value="1"/>
</dbReference>
<dbReference type="InterPro" id="IPR031330">
    <property type="entry name" value="Gly_Hdrlase_35_cat"/>
</dbReference>
<dbReference type="InterPro" id="IPR026283">
    <property type="entry name" value="B-gal_1-like"/>
</dbReference>
<dbReference type="GO" id="GO:0004565">
    <property type="term" value="F:beta-galactosidase activity"/>
    <property type="evidence" value="ECO:0007669"/>
    <property type="project" value="UniProtKB-EC"/>
</dbReference>
<dbReference type="InParanoid" id="A0A7R8YTT7"/>
<evidence type="ECO:0000259" key="11">
    <source>
        <dbReference type="Pfam" id="PF21317"/>
    </source>
</evidence>
<dbReference type="FunCoup" id="A0A7R8YTT7">
    <property type="interactions" value="291"/>
</dbReference>
<dbReference type="InterPro" id="IPR048912">
    <property type="entry name" value="BetaGal1-like_ABD1"/>
</dbReference>
<dbReference type="InterPro" id="IPR019801">
    <property type="entry name" value="Glyco_hydro_35_CS"/>
</dbReference>
<gene>
    <name evidence="13" type="ORF">HERILL_LOCUS6906</name>
</gene>
<dbReference type="PROSITE" id="PS01182">
    <property type="entry name" value="GLYCOSYL_HYDROL_F35"/>
    <property type="match status" value="1"/>
</dbReference>
<dbReference type="InterPro" id="IPR017853">
    <property type="entry name" value="GH"/>
</dbReference>
<dbReference type="AlphaFoldDB" id="A0A7R8YTT7"/>
<dbReference type="OMA" id="HERQYLH"/>
<dbReference type="InterPro" id="IPR008979">
    <property type="entry name" value="Galactose-bd-like_sf"/>
</dbReference>
<reference evidence="13 14" key="1">
    <citation type="submission" date="2020-11" db="EMBL/GenBank/DDBJ databases">
        <authorList>
            <person name="Wallbank WR R."/>
            <person name="Pardo Diaz C."/>
            <person name="Kozak K."/>
            <person name="Martin S."/>
            <person name="Jiggins C."/>
            <person name="Moest M."/>
            <person name="Warren A I."/>
            <person name="Generalovic N T."/>
            <person name="Byers J.R.P. K."/>
            <person name="Montejo-Kovacevich G."/>
            <person name="Yen C E."/>
        </authorList>
    </citation>
    <scope>NUCLEOTIDE SEQUENCE [LARGE SCALE GENOMIC DNA]</scope>
</reference>
<evidence type="ECO:0000256" key="1">
    <source>
        <dbReference type="ARBA" id="ARBA00009809"/>
    </source>
</evidence>
<comment type="similarity">
    <text evidence="1 8">Belongs to the glycosyl hydrolase 35 family.</text>
</comment>
<keyword evidence="3 7" id="KW-0378">Hydrolase</keyword>
<protein>
    <recommendedName>
        <fullName evidence="7">Beta-galactosidase</fullName>
        <ecNumber evidence="7">3.2.1.23</ecNumber>
    </recommendedName>
</protein>
<dbReference type="Proteomes" id="UP000594454">
    <property type="component" value="Chromosome 3"/>
</dbReference>
<feature type="active site" description="Proton donor" evidence="6">
    <location>
        <position position="192"/>
    </location>
</feature>
<comment type="catalytic activity">
    <reaction evidence="7">
        <text>Hydrolysis of terminal non-reducing beta-D-galactose residues in beta-D-galactosides.</text>
        <dbReference type="EC" id="3.2.1.23"/>
    </reaction>
</comment>
<evidence type="ECO:0000256" key="3">
    <source>
        <dbReference type="ARBA" id="ARBA00022801"/>
    </source>
</evidence>
<dbReference type="FunFam" id="2.60.120.260:FF:000148">
    <property type="entry name" value="Beta-galactosidase, putative"/>
    <property type="match status" value="1"/>
</dbReference>
<name>A0A7R8YTT7_HERIL</name>
<feature type="chain" id="PRO_5031397554" description="Beta-galactosidase" evidence="9">
    <location>
        <begin position="26"/>
        <end position="652"/>
    </location>
</feature>
<proteinExistence type="inferred from homology"/>
<evidence type="ECO:0000256" key="5">
    <source>
        <dbReference type="ARBA" id="ARBA00023295"/>
    </source>
</evidence>
<sequence>MATSRTFVDLFLLVSLACGLGSLSAEDLQTTGRSFTIDYENNTFLMDGVPFRYVSGSFHYFRALPETWRTRLRTMRAAGLNAVSTYVNWALHNPKDGIYNFDGMADLEKFINLAQEEGLYVILRPGPYICAEIENGGLPYWLLSKNPDMKARTNDESYTKEVSIWFSQLMPRIQKYLYGNGGPIIMVQVENEYALFSACDKDYMNWLRDEFRKYIKDEAVLFTTDPPSSRLSCSKVEGVYATVDFGATNDINGQWKGQRSVEPKGPLVNSEFYPGWLTHWGEENQRRNADDIVDSFKGIMQTGANVNFYMFFGGTNFGFSAGANAQGSGNYAAHITSYDYDAPMDEAGDPTPKYMKIREAVGQFLELPSIPVPEKAPKMSLPDIQLKPIDLLLSDSGRRNLVTKTVTSDHPQSFEQLDQFSGLVIYEAELPVFQIDPVLLTVNGLADRAIVLVNQTFIGVLSRQNNINSLPINDGFGKTLQIIVENQGRINFAIANDQKGILGSVVVQEADDSKYEIKGWESSSVPLESEQIMKLVEERKDEVVEVNKRGLLLEGPTIYYGEFVISDGDEIYDTYLDPTGWGKGVVFVNGFNLGRYWPNVGPQITLYVPKELLQKGTNKITIVEYQNAPSNGRIRFTSTPQLDGGNSYVTLE</sequence>
<evidence type="ECO:0000256" key="2">
    <source>
        <dbReference type="ARBA" id="ARBA00022729"/>
    </source>
</evidence>
<evidence type="ECO:0000256" key="9">
    <source>
        <dbReference type="SAM" id="SignalP"/>
    </source>
</evidence>